<accession>A0A502L2V3</accession>
<comment type="caution">
    <text evidence="4">The sequence shown here is derived from an EMBL/GenBank/DDBJ whole genome shotgun (WGS) entry which is preliminary data.</text>
</comment>
<organism evidence="4 5">
    <name type="scientific">Litorilituus lipolyticus</name>
    <dbReference type="NCBI Taxonomy" id="2491017"/>
    <lineage>
        <taxon>Bacteria</taxon>
        <taxon>Pseudomonadati</taxon>
        <taxon>Pseudomonadota</taxon>
        <taxon>Gammaproteobacteria</taxon>
        <taxon>Alteromonadales</taxon>
        <taxon>Colwelliaceae</taxon>
        <taxon>Litorilituus</taxon>
    </lineage>
</organism>
<dbReference type="OrthoDB" id="9765654at2"/>
<name>A0A502L2V3_9GAMM</name>
<dbReference type="SUPFAM" id="SSF53187">
    <property type="entry name" value="Zn-dependent exopeptidases"/>
    <property type="match status" value="1"/>
</dbReference>
<evidence type="ECO:0000313" key="4">
    <source>
        <dbReference type="EMBL" id="TPH17219.1"/>
    </source>
</evidence>
<dbReference type="Proteomes" id="UP000315303">
    <property type="component" value="Unassembled WGS sequence"/>
</dbReference>
<proteinExistence type="predicted"/>
<evidence type="ECO:0000313" key="5">
    <source>
        <dbReference type="Proteomes" id="UP000315303"/>
    </source>
</evidence>
<dbReference type="AlphaFoldDB" id="A0A502L2V3"/>
<dbReference type="InterPro" id="IPR036388">
    <property type="entry name" value="WH-like_DNA-bd_sf"/>
</dbReference>
<feature type="domain" description="DUF2172" evidence="1">
    <location>
        <begin position="53"/>
        <end position="144"/>
    </location>
</feature>
<gene>
    <name evidence="4" type="ORF">EPA86_05570</name>
</gene>
<keyword evidence="5" id="KW-1185">Reference proteome</keyword>
<reference evidence="4 5" key="1">
    <citation type="submission" date="2019-01" db="EMBL/GenBank/DDBJ databases">
        <title>Litorilituus lipolytica sp. nov., isolated from intertidal sand of the Yellow Sea in China.</title>
        <authorList>
            <person name="Liu A."/>
        </authorList>
    </citation>
    <scope>NUCLEOTIDE SEQUENCE [LARGE SCALE GENOMIC DNA]</scope>
    <source>
        <strain evidence="4 5">RZ04</strain>
    </source>
</reference>
<protein>
    <submittedName>
        <fullName evidence="4">DUF4910 domain-containing protein</fullName>
    </submittedName>
</protein>
<feature type="domain" description="UCP01524 winged helix-turn-helix" evidence="2">
    <location>
        <begin position="345"/>
        <end position="418"/>
    </location>
</feature>
<feature type="domain" description="DUF4910" evidence="3">
    <location>
        <begin position="2"/>
        <end position="342"/>
    </location>
</feature>
<sequence>MYQWATDLFPICRSLTGQGVRDTLSYLQQQIPELTIESIKSGEQVFDWQVPQEWNIKQAFIENESGERVIDFANSNLHVMGYSEPIDKIIELEELNAHLYSLPNQPDAIPYITSYYQRRWGFCVTENQRKALKPGKYRVKIDSTLEDGILNYGQLLIKGRSDKEVLLSTYVCHPSLANNELSGPVVTTALAQWLKCLTTTEYSYRIIFVPETIGAITYVSRHFEHMKANTIAGFVVTCVGDNNDYSFVPSRSEKSLADKVALHALKHSVDSFQQYTFLQRGSDERQYCAPGVDLPVCSVMRTKYGEYPEYHTSLDNLDVISPEGLQGGFSIIQQCLLLLESNHKYQVTVLCEPQLGKRGLYPTLSSMTEDYTDVITMMDFIAYCDGEHDLIDIANKIGCYATDLIALANRLFNEGLLKKITE</sequence>
<evidence type="ECO:0000259" key="3">
    <source>
        <dbReference type="Pfam" id="PF16254"/>
    </source>
</evidence>
<dbReference type="InterPro" id="IPR032589">
    <property type="entry name" value="DUF4910"/>
</dbReference>
<dbReference type="Gene3D" id="3.50.30.90">
    <property type="match status" value="1"/>
</dbReference>
<evidence type="ECO:0000259" key="2">
    <source>
        <dbReference type="Pfam" id="PF16221"/>
    </source>
</evidence>
<dbReference type="Pfam" id="PF09940">
    <property type="entry name" value="DUF2172"/>
    <property type="match status" value="1"/>
</dbReference>
<dbReference type="InterPro" id="IPR032610">
    <property type="entry name" value="DUF2172"/>
</dbReference>
<dbReference type="InterPro" id="IPR032622">
    <property type="entry name" value="UCP01524_HTH"/>
</dbReference>
<dbReference type="InterPro" id="IPR012353">
    <property type="entry name" value="UCP015244"/>
</dbReference>
<dbReference type="Pfam" id="PF16254">
    <property type="entry name" value="DUF4910"/>
    <property type="match status" value="1"/>
</dbReference>
<dbReference type="CDD" id="cd05644">
    <property type="entry name" value="M28_like"/>
    <property type="match status" value="1"/>
</dbReference>
<dbReference type="EMBL" id="SAWY01000009">
    <property type="protein sequence ID" value="TPH17219.1"/>
    <property type="molecule type" value="Genomic_DNA"/>
</dbReference>
<dbReference type="Gene3D" id="1.10.10.10">
    <property type="entry name" value="Winged helix-like DNA-binding domain superfamily/Winged helix DNA-binding domain"/>
    <property type="match status" value="1"/>
</dbReference>
<dbReference type="Pfam" id="PF16221">
    <property type="entry name" value="HTH_47"/>
    <property type="match status" value="1"/>
</dbReference>
<dbReference type="PIRSF" id="PIRSF015244">
    <property type="entry name" value="UCP015244"/>
    <property type="match status" value="1"/>
</dbReference>
<dbReference type="Gene3D" id="3.40.630.10">
    <property type="entry name" value="Zn peptidases"/>
    <property type="match status" value="1"/>
</dbReference>
<evidence type="ECO:0000259" key="1">
    <source>
        <dbReference type="Pfam" id="PF09940"/>
    </source>
</evidence>